<dbReference type="Proteomes" id="UP001642484">
    <property type="component" value="Unassembled WGS sequence"/>
</dbReference>
<evidence type="ECO:0000313" key="2">
    <source>
        <dbReference type="EMBL" id="CAK9107455.1"/>
    </source>
</evidence>
<gene>
    <name evidence="2" type="ORF">CCMP2556_LOCUS50138</name>
    <name evidence="3" type="ORF">CCMP2556_LOCUS50140</name>
</gene>
<protein>
    <submittedName>
        <fullName evidence="2">Uncharacterized protein</fullName>
    </submittedName>
</protein>
<feature type="non-terminal residue" evidence="2">
    <location>
        <position position="1"/>
    </location>
</feature>
<evidence type="ECO:0000313" key="4">
    <source>
        <dbReference type="Proteomes" id="UP001642484"/>
    </source>
</evidence>
<accession>A0ABP0S523</accession>
<proteinExistence type="predicted"/>
<keyword evidence="4" id="KW-1185">Reference proteome</keyword>
<dbReference type="EMBL" id="CAXAMN010026994">
    <property type="protein sequence ID" value="CAK9107457.1"/>
    <property type="molecule type" value="Genomic_DNA"/>
</dbReference>
<dbReference type="EMBL" id="CAXAMN010026991">
    <property type="protein sequence ID" value="CAK9107455.1"/>
    <property type="molecule type" value="Genomic_DNA"/>
</dbReference>
<sequence length="140" mass="15023">AKKSATLPFKDLLPVAASVNLDTALRLPKMEELLSNNDKEILEMQGLPLLKDSLDAVGLETPPFNPDVISPAAQRRLAGNSFNQACFSAWLIFILGNLAKRDHAASSSGIHKTDPTKTDCDEESLGSESCEPGICADDID</sequence>
<feature type="region of interest" description="Disordered" evidence="1">
    <location>
        <begin position="105"/>
        <end position="140"/>
    </location>
</feature>
<name>A0ABP0S523_9DINO</name>
<reference evidence="2 4" key="1">
    <citation type="submission" date="2024-02" db="EMBL/GenBank/DDBJ databases">
        <authorList>
            <person name="Chen Y."/>
            <person name="Shah S."/>
            <person name="Dougan E. K."/>
            <person name="Thang M."/>
            <person name="Chan C."/>
        </authorList>
    </citation>
    <scope>NUCLEOTIDE SEQUENCE [LARGE SCALE GENOMIC DNA]</scope>
</reference>
<evidence type="ECO:0000256" key="1">
    <source>
        <dbReference type="SAM" id="MobiDB-lite"/>
    </source>
</evidence>
<evidence type="ECO:0000313" key="3">
    <source>
        <dbReference type="EMBL" id="CAK9107457.1"/>
    </source>
</evidence>
<comment type="caution">
    <text evidence="2">The sequence shown here is derived from an EMBL/GenBank/DDBJ whole genome shotgun (WGS) entry which is preliminary data.</text>
</comment>
<organism evidence="2 4">
    <name type="scientific">Durusdinium trenchii</name>
    <dbReference type="NCBI Taxonomy" id="1381693"/>
    <lineage>
        <taxon>Eukaryota</taxon>
        <taxon>Sar</taxon>
        <taxon>Alveolata</taxon>
        <taxon>Dinophyceae</taxon>
        <taxon>Suessiales</taxon>
        <taxon>Symbiodiniaceae</taxon>
        <taxon>Durusdinium</taxon>
    </lineage>
</organism>